<dbReference type="FunFam" id="2.60.120.330:FF:000001">
    <property type="entry name" value="Protein SRG1"/>
    <property type="match status" value="2"/>
</dbReference>
<dbReference type="Gene3D" id="2.60.120.330">
    <property type="entry name" value="B-lactam Antibiotic, Isopenicillin N Synthase, Chain"/>
    <property type="match status" value="2"/>
</dbReference>
<dbReference type="InterPro" id="IPR027443">
    <property type="entry name" value="IPNS-like_sf"/>
</dbReference>
<dbReference type="AlphaFoldDB" id="A0A9J6AD57"/>
<dbReference type="GO" id="GO:0046872">
    <property type="term" value="F:metal ion binding"/>
    <property type="evidence" value="ECO:0007669"/>
    <property type="project" value="UniProtKB-KW"/>
</dbReference>
<dbReference type="GO" id="GO:0009805">
    <property type="term" value="P:coumarin biosynthetic process"/>
    <property type="evidence" value="ECO:0007669"/>
    <property type="project" value="UniProtKB-ARBA"/>
</dbReference>
<dbReference type="Pfam" id="PF03171">
    <property type="entry name" value="2OG-FeII_Oxy"/>
    <property type="match status" value="2"/>
</dbReference>
<dbReference type="GO" id="GO:0016706">
    <property type="term" value="F:2-oxoglutarate-dependent dioxygenase activity"/>
    <property type="evidence" value="ECO:0007669"/>
    <property type="project" value="UniProtKB-ARBA"/>
</dbReference>
<keyword evidence="2" id="KW-0479">Metal-binding</keyword>
<evidence type="ECO:0000256" key="3">
    <source>
        <dbReference type="ARBA" id="ARBA00022896"/>
    </source>
</evidence>
<dbReference type="GO" id="GO:0031418">
    <property type="term" value="F:L-ascorbic acid binding"/>
    <property type="evidence" value="ECO:0007669"/>
    <property type="project" value="UniProtKB-KW"/>
</dbReference>
<dbReference type="Pfam" id="PF14226">
    <property type="entry name" value="DIOX_N"/>
    <property type="match status" value="2"/>
</dbReference>
<proteinExistence type="inferred from homology"/>
<dbReference type="InterPro" id="IPR044861">
    <property type="entry name" value="IPNS-like_FE2OG_OXY"/>
</dbReference>
<comment type="caution">
    <text evidence="7">The sequence shown here is derived from an EMBL/GenBank/DDBJ whole genome shotgun (WGS) entry which is preliminary data.</text>
</comment>
<sequence length="816" mass="93612">MLHLDTNSFIAMETRTREQLQVNYKKVPSVQEMAKNKLVTIPSRYVREDQDRSIVASSNNKEVPVIDMQRLINDSMNLELNKLHFAAKEWGFFQIKNEIKELFNLPLEEKKKFEQSSGELDGFGQHFVVSDEQKLDWADVFYLKTAPPYLRMPIFSKLPLSLRETIEEYSEEVKELSIKLLKMFGKALGIDEEEVKSVFEEGMQSMRMNYYPPCPQSEKVMGLTPHSDATGLTILLQVNEIQGLQIKKDGIWISILPLPRAFIVNVGDVFEIFSNGIYKSIEHRSVVSSEKERISIATFHNSRLDGELGPANSLINAHNPPKFKKIEATKFYKGYLTRELVGKSYEMAKTKLVTIPSRYIHDNQDPSIASSNYKEVPVIDMQRLINDSMNLELNKLHFAAKEWGFFQLINHGVNFSMMEKMKDEIKKLFNLPLEEKKKFEQSSGELDGFGQLFVVSDEQKLDRADLFFLKTAPIYLRRPIFSKLPLSLRETIEEYSKEVNELSMKVLEMSGKALGIDEEEVKIVFEEGMQSMRMNYYPPCPQLEKVMGLCPQSNSSGLTILLSNGIWIPILPLPNAFVVNVGDALEIFSNGIYKSIEHRSVVNSERERMSVATFQNPRLDGELRPANSLINAHNPPKFKKIGVTEFYKGYVTRELVGKSYICQFKSEYVIRDDDGEIEIKYMEVPSVQELAKKKLMTIPSRYVRDDQDRSIATSNFKQVLVIDMQRLIIGVYMTGLVRVFQISKSNRLCKNFKFIHQTKLIKFGFFRGFQPRVGSGLENSWVWYKISSKIPENQDEALASTASIKSTALARRGAIS</sequence>
<dbReference type="InterPro" id="IPR026992">
    <property type="entry name" value="DIOX_N"/>
</dbReference>
<keyword evidence="3" id="KW-0847">Vitamin C</keyword>
<keyword evidence="5" id="KW-0408">Iron</keyword>
<evidence type="ECO:0000313" key="7">
    <source>
        <dbReference type="EMBL" id="KAG5622236.1"/>
    </source>
</evidence>
<gene>
    <name evidence="7" type="ORF">H5410_007454</name>
</gene>
<evidence type="ECO:0000313" key="8">
    <source>
        <dbReference type="Proteomes" id="UP000824120"/>
    </source>
</evidence>
<evidence type="ECO:0000256" key="5">
    <source>
        <dbReference type="ARBA" id="ARBA00023004"/>
    </source>
</evidence>
<evidence type="ECO:0000256" key="2">
    <source>
        <dbReference type="ARBA" id="ARBA00022723"/>
    </source>
</evidence>
<dbReference type="GO" id="GO:0002238">
    <property type="term" value="P:response to molecule of fungal origin"/>
    <property type="evidence" value="ECO:0007669"/>
    <property type="project" value="UniProtKB-ARBA"/>
</dbReference>
<reference evidence="7 8" key="1">
    <citation type="submission" date="2020-09" db="EMBL/GenBank/DDBJ databases">
        <title>De no assembly of potato wild relative species, Solanum commersonii.</title>
        <authorList>
            <person name="Cho K."/>
        </authorList>
    </citation>
    <scope>NUCLEOTIDE SEQUENCE [LARGE SCALE GENOMIC DNA]</scope>
    <source>
        <strain evidence="7">LZ3.2</strain>
        <tissue evidence="7">Leaf</tissue>
    </source>
</reference>
<dbReference type="PROSITE" id="PS51471">
    <property type="entry name" value="FE2OG_OXY"/>
    <property type="match status" value="2"/>
</dbReference>
<protein>
    <recommendedName>
        <fullName evidence="6">Fe2OG dioxygenase domain-containing protein</fullName>
    </recommendedName>
</protein>
<dbReference type="InterPro" id="IPR005123">
    <property type="entry name" value="Oxoglu/Fe-dep_dioxygenase_dom"/>
</dbReference>
<evidence type="ECO:0000256" key="1">
    <source>
        <dbReference type="ARBA" id="ARBA00008056"/>
    </source>
</evidence>
<feature type="domain" description="Fe2OG dioxygenase" evidence="6">
    <location>
        <begin position="202"/>
        <end position="302"/>
    </location>
</feature>
<dbReference type="EMBL" id="JACXVP010000002">
    <property type="protein sequence ID" value="KAG5622236.1"/>
    <property type="molecule type" value="Genomic_DNA"/>
</dbReference>
<keyword evidence="8" id="KW-1185">Reference proteome</keyword>
<evidence type="ECO:0000256" key="4">
    <source>
        <dbReference type="ARBA" id="ARBA00023002"/>
    </source>
</evidence>
<feature type="domain" description="Fe2OG dioxygenase" evidence="6">
    <location>
        <begin position="528"/>
        <end position="617"/>
    </location>
</feature>
<accession>A0A9J6AD57</accession>
<dbReference type="InterPro" id="IPR050295">
    <property type="entry name" value="Plant_2OG-oxidoreductases"/>
</dbReference>
<name>A0A9J6AD57_SOLCO</name>
<comment type="similarity">
    <text evidence="1">Belongs to the iron/ascorbate-dependent oxidoreductase family.</text>
</comment>
<dbReference type="OrthoDB" id="288590at2759"/>
<organism evidence="7 8">
    <name type="scientific">Solanum commersonii</name>
    <name type="common">Commerson's wild potato</name>
    <name type="synonym">Commerson's nightshade</name>
    <dbReference type="NCBI Taxonomy" id="4109"/>
    <lineage>
        <taxon>Eukaryota</taxon>
        <taxon>Viridiplantae</taxon>
        <taxon>Streptophyta</taxon>
        <taxon>Embryophyta</taxon>
        <taxon>Tracheophyta</taxon>
        <taxon>Spermatophyta</taxon>
        <taxon>Magnoliopsida</taxon>
        <taxon>eudicotyledons</taxon>
        <taxon>Gunneridae</taxon>
        <taxon>Pentapetalae</taxon>
        <taxon>asterids</taxon>
        <taxon>lamiids</taxon>
        <taxon>Solanales</taxon>
        <taxon>Solanaceae</taxon>
        <taxon>Solanoideae</taxon>
        <taxon>Solaneae</taxon>
        <taxon>Solanum</taxon>
    </lineage>
</organism>
<dbReference type="Proteomes" id="UP000824120">
    <property type="component" value="Chromosome 2"/>
</dbReference>
<evidence type="ECO:0000259" key="6">
    <source>
        <dbReference type="PROSITE" id="PS51471"/>
    </source>
</evidence>
<dbReference type="SUPFAM" id="SSF51197">
    <property type="entry name" value="Clavaminate synthase-like"/>
    <property type="match status" value="2"/>
</dbReference>
<keyword evidence="4" id="KW-0560">Oxidoreductase</keyword>
<dbReference type="PANTHER" id="PTHR47991">
    <property type="entry name" value="OXOGLUTARATE/IRON-DEPENDENT DIOXYGENASE"/>
    <property type="match status" value="1"/>
</dbReference>